<organism evidence="2 3">
    <name type="scientific">Daphnia magna</name>
    <dbReference type="NCBI Taxonomy" id="35525"/>
    <lineage>
        <taxon>Eukaryota</taxon>
        <taxon>Metazoa</taxon>
        <taxon>Ecdysozoa</taxon>
        <taxon>Arthropoda</taxon>
        <taxon>Crustacea</taxon>
        <taxon>Branchiopoda</taxon>
        <taxon>Diplostraca</taxon>
        <taxon>Cladocera</taxon>
        <taxon>Anomopoda</taxon>
        <taxon>Daphniidae</taxon>
        <taxon>Daphnia</taxon>
    </lineage>
</organism>
<proteinExistence type="predicted"/>
<feature type="non-terminal residue" evidence="2">
    <location>
        <position position="73"/>
    </location>
</feature>
<gene>
    <name evidence="2" type="ORF">APZ42_002635</name>
</gene>
<sequence>ARHDQAETRIEVGLYSRRLHRCHGPGQQPGAFGHAGGANHWRAYLAAGSRRRCSGGGAQVAHHPGGRGHRAIA</sequence>
<feature type="non-terminal residue" evidence="2">
    <location>
        <position position="1"/>
    </location>
</feature>
<keyword evidence="3" id="KW-1185">Reference proteome</keyword>
<evidence type="ECO:0000313" key="3">
    <source>
        <dbReference type="Proteomes" id="UP000076858"/>
    </source>
</evidence>
<accession>A0A164I546</accession>
<dbReference type="Proteomes" id="UP000076858">
    <property type="component" value="Unassembled WGS sequence"/>
</dbReference>
<evidence type="ECO:0000256" key="1">
    <source>
        <dbReference type="SAM" id="MobiDB-lite"/>
    </source>
</evidence>
<dbReference type="EMBL" id="LRGB01008192">
    <property type="protein sequence ID" value="KZS00890.1"/>
    <property type="molecule type" value="Genomic_DNA"/>
</dbReference>
<reference evidence="2 3" key="1">
    <citation type="submission" date="2016-03" db="EMBL/GenBank/DDBJ databases">
        <title>EvidentialGene: Evidence-directed Construction of Genes on Genomes.</title>
        <authorList>
            <person name="Gilbert D.G."/>
            <person name="Choi J.-H."/>
            <person name="Mockaitis K."/>
            <person name="Colbourne J."/>
            <person name="Pfrender M."/>
        </authorList>
    </citation>
    <scope>NUCLEOTIDE SEQUENCE [LARGE SCALE GENOMIC DNA]</scope>
    <source>
        <strain evidence="2 3">Xinb3</strain>
        <tissue evidence="2">Complete organism</tissue>
    </source>
</reference>
<protein>
    <submittedName>
        <fullName evidence="2">Uncharacterized protein</fullName>
    </submittedName>
</protein>
<feature type="compositionally biased region" description="Basic residues" evidence="1">
    <location>
        <begin position="64"/>
        <end position="73"/>
    </location>
</feature>
<dbReference type="AlphaFoldDB" id="A0A164I546"/>
<name>A0A164I546_9CRUS</name>
<comment type="caution">
    <text evidence="2">The sequence shown here is derived from an EMBL/GenBank/DDBJ whole genome shotgun (WGS) entry which is preliminary data.</text>
</comment>
<evidence type="ECO:0000313" key="2">
    <source>
        <dbReference type="EMBL" id="KZS00890.1"/>
    </source>
</evidence>
<feature type="region of interest" description="Disordered" evidence="1">
    <location>
        <begin position="52"/>
        <end position="73"/>
    </location>
</feature>